<evidence type="ECO:0008006" key="4">
    <source>
        <dbReference type="Google" id="ProtNLM"/>
    </source>
</evidence>
<dbReference type="PANTHER" id="PTHR35491">
    <property type="entry name" value="OS12G0638500-LIKE PROTEIN"/>
    <property type="match status" value="1"/>
</dbReference>
<dbReference type="AlphaFoldDB" id="A0AA86VQ15"/>
<dbReference type="EMBL" id="OY731403">
    <property type="protein sequence ID" value="CAJ1964717.1"/>
    <property type="molecule type" value="Genomic_DNA"/>
</dbReference>
<proteinExistence type="predicted"/>
<reference evidence="2" key="1">
    <citation type="submission" date="2023-10" db="EMBL/GenBank/DDBJ databases">
        <authorList>
            <person name="Domelevo Entfellner J.-B."/>
        </authorList>
    </citation>
    <scope>NUCLEOTIDE SEQUENCE</scope>
</reference>
<sequence>MPKKQAAMDVDFTLPGEDAKSDEETKITENTIMHEEARGKLGRSGFDSRERRKSKYLSYPYTNLRSKQKLLPAETENLKTPCLPRKAGASSDATKSLNISSSYAKLDSKRFRKNWYRKFISCNNLSSSPKFMNASTVDFLAGLSSTAVDCMFPVGNEKFDLVEQFFCRYRISKYHDEAELATSQVNAQEDLWKPVGNDLPDTKSKRKNNKVENAVRRKRKSRSGLSDSSANMCSIHSQMPGKKLKQNLMEKAKPGCQVQNIDTNLIGERSKCSSIPQTKPNLSCLASEGKGLHRKRKMIEAQEHQSAQITSVYTDAKKLKCSSLIIDLQFTSPSIPGDIAERNKEELVFISPNPEPGVSQEGSAGRITDNNLLVRTKAEADTVLVNKESLKNSLGKEAGVHLNTKLAVEQTGRNNTMEKAAEKTLHTKLALGEIGPKNSAEMAAEKPLNTRYVVDIPDLNGTGAEGNSISTEFDTVNFTSVELKPEQPKSLSACSRPIKTTIYRRLNDNGESLGNCLLLRFAPVACIPSKEDLMSTFCRFGPLKPSQTQLLKDTGSAQVVFVRSKDAAAAFRSLEQDKFAFGSTLIDCKLHHPSAPCPPVEQLVIHAQPMGFMTMLGVTPTQPAGLAMPGLTPAQPTGSVAMPGVPTAQPTGSKGMPGVTPSQPPGSKGMPGVIPTQPILSMPMTGMNPTQPTVSMAVPGGIPTLSTGSMAAPGVTVTPQTRSTVPMPSETAPSLQFIKKNLQIMTSILENAGGSLSPQMRAKLDSEIKNLMRKVNSRTKA</sequence>
<dbReference type="Gramene" id="rna-AYBTSS11_LOCUS20464">
    <property type="protein sequence ID" value="CAJ1964717.1"/>
    <property type="gene ID" value="gene-AYBTSS11_LOCUS20464"/>
</dbReference>
<dbReference type="PANTHER" id="PTHR35491:SF12">
    <property type="entry name" value="RRM DOMAIN-CONTAINING PROTEIN"/>
    <property type="match status" value="1"/>
</dbReference>
<accession>A0AA86VQ15</accession>
<feature type="compositionally biased region" description="Polar residues" evidence="1">
    <location>
        <begin position="223"/>
        <end position="232"/>
    </location>
</feature>
<protein>
    <recommendedName>
        <fullName evidence="4">Serine/threonine-protein kinase ATM</fullName>
    </recommendedName>
</protein>
<organism evidence="2 3">
    <name type="scientific">Sphenostylis stenocarpa</name>
    <dbReference type="NCBI Taxonomy" id="92480"/>
    <lineage>
        <taxon>Eukaryota</taxon>
        <taxon>Viridiplantae</taxon>
        <taxon>Streptophyta</taxon>
        <taxon>Embryophyta</taxon>
        <taxon>Tracheophyta</taxon>
        <taxon>Spermatophyta</taxon>
        <taxon>Magnoliopsida</taxon>
        <taxon>eudicotyledons</taxon>
        <taxon>Gunneridae</taxon>
        <taxon>Pentapetalae</taxon>
        <taxon>rosids</taxon>
        <taxon>fabids</taxon>
        <taxon>Fabales</taxon>
        <taxon>Fabaceae</taxon>
        <taxon>Papilionoideae</taxon>
        <taxon>50 kb inversion clade</taxon>
        <taxon>NPAAA clade</taxon>
        <taxon>indigoferoid/millettioid clade</taxon>
        <taxon>Phaseoleae</taxon>
        <taxon>Sphenostylis</taxon>
    </lineage>
</organism>
<evidence type="ECO:0000256" key="1">
    <source>
        <dbReference type="SAM" id="MobiDB-lite"/>
    </source>
</evidence>
<keyword evidence="3" id="KW-1185">Reference proteome</keyword>
<feature type="region of interest" description="Disordered" evidence="1">
    <location>
        <begin position="649"/>
        <end position="671"/>
    </location>
</feature>
<dbReference type="Proteomes" id="UP001189624">
    <property type="component" value="Chromosome 6"/>
</dbReference>
<feature type="region of interest" description="Disordered" evidence="1">
    <location>
        <begin position="1"/>
        <end position="28"/>
    </location>
</feature>
<feature type="region of interest" description="Disordered" evidence="1">
    <location>
        <begin position="193"/>
        <end position="232"/>
    </location>
</feature>
<name>A0AA86VQ15_9FABA</name>
<evidence type="ECO:0000313" key="3">
    <source>
        <dbReference type="Proteomes" id="UP001189624"/>
    </source>
</evidence>
<gene>
    <name evidence="2" type="ORF">AYBTSS11_LOCUS20464</name>
</gene>
<evidence type="ECO:0000313" key="2">
    <source>
        <dbReference type="EMBL" id="CAJ1964717.1"/>
    </source>
</evidence>
<feature type="compositionally biased region" description="Basic and acidic residues" evidence="1">
    <location>
        <begin position="17"/>
        <end position="28"/>
    </location>
</feature>